<dbReference type="Pfam" id="PF10990">
    <property type="entry name" value="DUF2809"/>
    <property type="match status" value="1"/>
</dbReference>
<evidence type="ECO:0000256" key="1">
    <source>
        <dbReference type="SAM" id="Phobius"/>
    </source>
</evidence>
<name>A0A3N2DD41_9MICO</name>
<gene>
    <name evidence="2" type="ORF">EDD28_2298</name>
</gene>
<dbReference type="AlphaFoldDB" id="A0A3N2DD41"/>
<dbReference type="EMBL" id="RKHQ01000001">
    <property type="protein sequence ID" value="ROR97693.1"/>
    <property type="molecule type" value="Genomic_DNA"/>
</dbReference>
<feature type="transmembrane region" description="Helical" evidence="1">
    <location>
        <begin position="17"/>
        <end position="37"/>
    </location>
</feature>
<dbReference type="InterPro" id="IPR021257">
    <property type="entry name" value="DUF2809"/>
</dbReference>
<proteinExistence type="predicted"/>
<evidence type="ECO:0000313" key="2">
    <source>
        <dbReference type="EMBL" id="ROR97693.1"/>
    </source>
</evidence>
<reference evidence="2 3" key="1">
    <citation type="submission" date="2018-11" db="EMBL/GenBank/DDBJ databases">
        <title>Sequencing the genomes of 1000 actinobacteria strains.</title>
        <authorList>
            <person name="Klenk H.-P."/>
        </authorList>
    </citation>
    <scope>NUCLEOTIDE SEQUENCE [LARGE SCALE GENOMIC DNA]</scope>
    <source>
        <strain evidence="2 3">DSM 13521</strain>
    </source>
</reference>
<accession>A0A3N2DD41</accession>
<sequence>MSASAEPGPAGTRVRRWTAAAVVVLLVPLGLAVRLLPGLVGDLAGGVAYAAMVYALLVAILPRVRRASIACAALALVLGIELLQLTGVPTAVVGAFPPARYVLGSTFAWLDLVSAAAGVAVASGVDALAARRAAAAPTTRTRPGRG</sequence>
<dbReference type="RefSeq" id="WP_123739700.1">
    <property type="nucleotide sequence ID" value="NZ_CALFQU010000018.1"/>
</dbReference>
<comment type="caution">
    <text evidence="2">The sequence shown here is derived from an EMBL/GenBank/DDBJ whole genome shotgun (WGS) entry which is preliminary data.</text>
</comment>
<keyword evidence="1" id="KW-0472">Membrane</keyword>
<keyword evidence="3" id="KW-1185">Reference proteome</keyword>
<dbReference type="Proteomes" id="UP000275356">
    <property type="component" value="Unassembled WGS sequence"/>
</dbReference>
<organism evidence="2 3">
    <name type="scientific">Salana multivorans</name>
    <dbReference type="NCBI Taxonomy" id="120377"/>
    <lineage>
        <taxon>Bacteria</taxon>
        <taxon>Bacillati</taxon>
        <taxon>Actinomycetota</taxon>
        <taxon>Actinomycetes</taxon>
        <taxon>Micrococcales</taxon>
        <taxon>Beutenbergiaceae</taxon>
        <taxon>Salana</taxon>
    </lineage>
</organism>
<dbReference type="OrthoDB" id="3874273at2"/>
<evidence type="ECO:0000313" key="3">
    <source>
        <dbReference type="Proteomes" id="UP000275356"/>
    </source>
</evidence>
<feature type="transmembrane region" description="Helical" evidence="1">
    <location>
        <begin position="73"/>
        <end position="96"/>
    </location>
</feature>
<feature type="transmembrane region" description="Helical" evidence="1">
    <location>
        <begin position="108"/>
        <end position="130"/>
    </location>
</feature>
<keyword evidence="1" id="KW-1133">Transmembrane helix</keyword>
<keyword evidence="1" id="KW-0812">Transmembrane</keyword>
<feature type="transmembrane region" description="Helical" evidence="1">
    <location>
        <begin position="43"/>
        <end position="61"/>
    </location>
</feature>
<protein>
    <submittedName>
        <fullName evidence="2">Uncharacterized protein DUF2809</fullName>
    </submittedName>
</protein>